<dbReference type="FunFam" id="3.40.50.2000:FF:000095">
    <property type="entry name" value="Glycosyltransferase"/>
    <property type="match status" value="1"/>
</dbReference>
<evidence type="ECO:0000256" key="4">
    <source>
        <dbReference type="RuleBase" id="RU003718"/>
    </source>
</evidence>
<dbReference type="FunCoup" id="A0A059CQS2">
    <property type="interactions" value="483"/>
</dbReference>
<dbReference type="InterPro" id="IPR050481">
    <property type="entry name" value="UDP-glycosyltransf_plant"/>
</dbReference>
<dbReference type="PANTHER" id="PTHR48048">
    <property type="entry name" value="GLYCOSYLTRANSFERASE"/>
    <property type="match status" value="1"/>
</dbReference>
<keyword evidence="3 4" id="KW-0808">Transferase</keyword>
<dbReference type="Gramene" id="KCW80554">
    <property type="protein sequence ID" value="KCW80554"/>
    <property type="gene ID" value="EUGRSUZ_C01905"/>
</dbReference>
<dbReference type="Gene3D" id="3.40.50.2000">
    <property type="entry name" value="Glycogen Phosphorylase B"/>
    <property type="match status" value="2"/>
</dbReference>
<name>A0A059CQS2_EUCGR</name>
<dbReference type="PROSITE" id="PS00375">
    <property type="entry name" value="UDPGT"/>
    <property type="match status" value="1"/>
</dbReference>
<evidence type="ECO:0000256" key="1">
    <source>
        <dbReference type="ARBA" id="ARBA00009995"/>
    </source>
</evidence>
<dbReference type="OMA" id="VMANMDT"/>
<dbReference type="GO" id="GO:0035251">
    <property type="term" value="F:UDP-glucosyltransferase activity"/>
    <property type="evidence" value="ECO:0007669"/>
    <property type="project" value="InterPro"/>
</dbReference>
<evidence type="ECO:0000256" key="5">
    <source>
        <dbReference type="RuleBase" id="RU362057"/>
    </source>
</evidence>
<dbReference type="InParanoid" id="A0A059CQS2"/>
<dbReference type="EC" id="2.4.1.-" evidence="5"/>
<dbReference type="Pfam" id="PF00201">
    <property type="entry name" value="UDPGT"/>
    <property type="match status" value="1"/>
</dbReference>
<dbReference type="GO" id="GO:0016757">
    <property type="term" value="F:glycosyltransferase activity"/>
    <property type="evidence" value="ECO:0000318"/>
    <property type="project" value="GO_Central"/>
</dbReference>
<dbReference type="CDD" id="cd03784">
    <property type="entry name" value="GT1_Gtf-like"/>
    <property type="match status" value="1"/>
</dbReference>
<evidence type="ECO:0000256" key="2">
    <source>
        <dbReference type="ARBA" id="ARBA00022676"/>
    </source>
</evidence>
<gene>
    <name evidence="6" type="ORF">EUGRSUZ_C01905</name>
</gene>
<evidence type="ECO:0000313" key="6">
    <source>
        <dbReference type="EMBL" id="KCW80554.1"/>
    </source>
</evidence>
<dbReference type="AlphaFoldDB" id="A0A059CQS2"/>
<reference evidence="6" key="1">
    <citation type="submission" date="2013-07" db="EMBL/GenBank/DDBJ databases">
        <title>The genome of Eucalyptus grandis.</title>
        <authorList>
            <person name="Schmutz J."/>
            <person name="Hayes R."/>
            <person name="Myburg A."/>
            <person name="Tuskan G."/>
            <person name="Grattapaglia D."/>
            <person name="Rokhsar D.S."/>
        </authorList>
    </citation>
    <scope>NUCLEOTIDE SEQUENCE</scope>
    <source>
        <tissue evidence="6">Leaf extractions</tissue>
    </source>
</reference>
<organism evidence="6">
    <name type="scientific">Eucalyptus grandis</name>
    <name type="common">Flooded gum</name>
    <dbReference type="NCBI Taxonomy" id="71139"/>
    <lineage>
        <taxon>Eukaryota</taxon>
        <taxon>Viridiplantae</taxon>
        <taxon>Streptophyta</taxon>
        <taxon>Embryophyta</taxon>
        <taxon>Tracheophyta</taxon>
        <taxon>Spermatophyta</taxon>
        <taxon>Magnoliopsida</taxon>
        <taxon>eudicotyledons</taxon>
        <taxon>Gunneridae</taxon>
        <taxon>Pentapetalae</taxon>
        <taxon>rosids</taxon>
        <taxon>malvids</taxon>
        <taxon>Myrtales</taxon>
        <taxon>Myrtaceae</taxon>
        <taxon>Myrtoideae</taxon>
        <taxon>Eucalypteae</taxon>
        <taxon>Eucalyptus</taxon>
    </lineage>
</organism>
<dbReference type="eggNOG" id="KOG1192">
    <property type="taxonomic scope" value="Eukaryota"/>
</dbReference>
<proteinExistence type="inferred from homology"/>
<protein>
    <recommendedName>
        <fullName evidence="5">Glycosyltransferase</fullName>
        <ecNumber evidence="5">2.4.1.-</ecNumber>
    </recommendedName>
</protein>
<dbReference type="SUPFAM" id="SSF53756">
    <property type="entry name" value="UDP-Glycosyltransferase/glycogen phosphorylase"/>
    <property type="match status" value="1"/>
</dbReference>
<sequence>MEEQAVVLYSAPAIGHLTPMVELGKLLLTRQPSLSIHVLLPNQAYEGGSISSYIAAVSATHPSITFHHLPPTSLPPDYSTTSPHLETLALELLRLNNPNVHRALVSISETHRVRALVIDFFCTNALSVARDLGIPCYYFFSSSGGGLTVFLSLPVLHRTTTKSLKDLDTDTVLRFPGAPRLLPSDIPELVQDRNDRAYELLLESATNMLMASGIILNTLEKLEEETVKVIRDGKCVPDGPTPPLYCIGPLVSSGDGGKAGSGGGPGNDKPECLTWLDSQPRGSVVFLSFGSLGVFSAEQLKEIATGLERSGHRFLWVVRSPVTGKGHKAVSTAEPDLGALLPEGFLERTAGRGFVVKSWAPQVAVLHHGATGGFVTHCGWNSVLEAVCAGVPMIAWPLYAEQRQNRVFMVEAMRVALPMEEVVGEERSVSAAEVEQRVRGLMGPEGEAIRERMQHLKQEAQAALNPGGTIEDHTDSMDSMMSEARANKASPKPVEDDDLLLGIVDGLDLVGAKEGGKEEVGGVVGEHAAEAQGAAAVVNGGGVEGGDGPAGGVAKG</sequence>
<dbReference type="FunFam" id="3.40.50.2000:FF:000020">
    <property type="entry name" value="Glycosyltransferase"/>
    <property type="match status" value="1"/>
</dbReference>
<accession>A0A059CQS2</accession>
<dbReference type="InterPro" id="IPR035595">
    <property type="entry name" value="UDP_glycos_trans_CS"/>
</dbReference>
<comment type="similarity">
    <text evidence="1 4">Belongs to the UDP-glycosyltransferase family.</text>
</comment>
<dbReference type="EMBL" id="KK198755">
    <property type="protein sequence ID" value="KCW80554.1"/>
    <property type="molecule type" value="Genomic_DNA"/>
</dbReference>
<dbReference type="InterPro" id="IPR002213">
    <property type="entry name" value="UDP_glucos_trans"/>
</dbReference>
<evidence type="ECO:0000256" key="3">
    <source>
        <dbReference type="ARBA" id="ARBA00022679"/>
    </source>
</evidence>
<keyword evidence="2 4" id="KW-0328">Glycosyltransferase</keyword>
<dbReference type="PANTHER" id="PTHR48048:SF30">
    <property type="entry name" value="GLYCOSYLTRANSFERASE"/>
    <property type="match status" value="1"/>
</dbReference>